<keyword evidence="3" id="KW-0804">Transcription</keyword>
<dbReference type="AlphaFoldDB" id="A0AAV8V1S9"/>
<reference evidence="7 8" key="1">
    <citation type="journal article" date="2023" name="Nat. Commun.">
        <title>Origin of minicircular mitochondrial genomes in red algae.</title>
        <authorList>
            <person name="Lee Y."/>
            <person name="Cho C.H."/>
            <person name="Lee Y.M."/>
            <person name="Park S.I."/>
            <person name="Yang J.H."/>
            <person name="West J.A."/>
            <person name="Bhattacharya D."/>
            <person name="Yoon H.S."/>
        </authorList>
    </citation>
    <scope>NUCLEOTIDE SEQUENCE [LARGE SCALE GENOMIC DNA]</scope>
    <source>
        <strain evidence="7 8">CCMP1338</strain>
        <tissue evidence="7">Whole cell</tissue>
    </source>
</reference>
<feature type="compositionally biased region" description="Basic and acidic residues" evidence="5">
    <location>
        <begin position="26"/>
        <end position="49"/>
    </location>
</feature>
<dbReference type="Proteomes" id="UP001157974">
    <property type="component" value="Unassembled WGS sequence"/>
</dbReference>
<keyword evidence="8" id="KW-1185">Reference proteome</keyword>
<feature type="compositionally biased region" description="Polar residues" evidence="5">
    <location>
        <begin position="10"/>
        <end position="25"/>
    </location>
</feature>
<dbReference type="InterPro" id="IPR003035">
    <property type="entry name" value="RWP-RK_dom"/>
</dbReference>
<evidence type="ECO:0000313" key="7">
    <source>
        <dbReference type="EMBL" id="KAJ8908794.1"/>
    </source>
</evidence>
<gene>
    <name evidence="7" type="ORF">NDN08_005498</name>
</gene>
<sequence length="399" mass="44778">MVPGIETRNVEISPQSFQYHHGQSQADRKYPKESKPEGRTQEKQVRGRQYEVTIDPGEKSPSHSSEQGLEGSSRAVRAEEGSQAPPVEQKISRRLRSRAIRNADPEAGDGRRLQGLNAEVKEDAWDIYGESDGDVDSLTVSSRTWPSEISTTLFKGTTEACHAGLSHLELLELELEGGGAGQTSIFKGDNEELVCSLMDYNGTEENEEIEETPKNIEQGFPSFLDCQPPEPTAEDELTLCNVEPTDLCDHYLRKQVPLNALESFSQLVLSVMNESEHENLVQTRLKSLSSKVKRTSKYSNANVTVNDLSPLFGLTREVLASEIGVGLTITKKLIRKVGISRWPCRKYRQWQRKLKSVVARHQKSLAANEQSSTLNERYKASMEKLKRNYIYDLRGVLPD</sequence>
<evidence type="ECO:0000256" key="4">
    <source>
        <dbReference type="ARBA" id="ARBA00023242"/>
    </source>
</evidence>
<dbReference type="EMBL" id="JAMWBK010000001">
    <property type="protein sequence ID" value="KAJ8908794.1"/>
    <property type="molecule type" value="Genomic_DNA"/>
</dbReference>
<proteinExistence type="predicted"/>
<dbReference type="Pfam" id="PF02042">
    <property type="entry name" value="RWP-RK"/>
    <property type="match status" value="1"/>
</dbReference>
<name>A0AAV8V1S9_9RHOD</name>
<evidence type="ECO:0000256" key="1">
    <source>
        <dbReference type="ARBA" id="ARBA00023015"/>
    </source>
</evidence>
<evidence type="ECO:0000256" key="2">
    <source>
        <dbReference type="ARBA" id="ARBA00023125"/>
    </source>
</evidence>
<protein>
    <recommendedName>
        <fullName evidence="6">RWP-RK domain-containing protein</fullName>
    </recommendedName>
</protein>
<keyword evidence="1" id="KW-0805">Transcription regulation</keyword>
<feature type="compositionally biased region" description="Basic and acidic residues" evidence="5">
    <location>
        <begin position="101"/>
        <end position="112"/>
    </location>
</feature>
<feature type="domain" description="RWP-RK" evidence="6">
    <location>
        <begin position="285"/>
        <end position="370"/>
    </location>
</feature>
<evidence type="ECO:0000313" key="8">
    <source>
        <dbReference type="Proteomes" id="UP001157974"/>
    </source>
</evidence>
<accession>A0AAV8V1S9</accession>
<feature type="region of interest" description="Disordered" evidence="5">
    <location>
        <begin position="1"/>
        <end position="113"/>
    </location>
</feature>
<keyword evidence="2" id="KW-0238">DNA-binding</keyword>
<evidence type="ECO:0000259" key="6">
    <source>
        <dbReference type="PROSITE" id="PS51519"/>
    </source>
</evidence>
<dbReference type="GO" id="GO:0003677">
    <property type="term" value="F:DNA binding"/>
    <property type="evidence" value="ECO:0007669"/>
    <property type="project" value="UniProtKB-KW"/>
</dbReference>
<dbReference type="PROSITE" id="PS51519">
    <property type="entry name" value="RWP_RK"/>
    <property type="match status" value="1"/>
</dbReference>
<evidence type="ECO:0000256" key="5">
    <source>
        <dbReference type="SAM" id="MobiDB-lite"/>
    </source>
</evidence>
<organism evidence="7 8">
    <name type="scientific">Rhodosorus marinus</name>
    <dbReference type="NCBI Taxonomy" id="101924"/>
    <lineage>
        <taxon>Eukaryota</taxon>
        <taxon>Rhodophyta</taxon>
        <taxon>Stylonematophyceae</taxon>
        <taxon>Stylonematales</taxon>
        <taxon>Stylonemataceae</taxon>
        <taxon>Rhodosorus</taxon>
    </lineage>
</organism>
<comment type="caution">
    <text evidence="7">The sequence shown here is derived from an EMBL/GenBank/DDBJ whole genome shotgun (WGS) entry which is preliminary data.</text>
</comment>
<keyword evidence="4" id="KW-0539">Nucleus</keyword>
<evidence type="ECO:0000256" key="3">
    <source>
        <dbReference type="ARBA" id="ARBA00023163"/>
    </source>
</evidence>